<evidence type="ECO:0000259" key="1">
    <source>
        <dbReference type="Pfam" id="PF01261"/>
    </source>
</evidence>
<reference evidence="2 3" key="1">
    <citation type="submission" date="2019-02" db="EMBL/GenBank/DDBJ databases">
        <title>Deep-cultivation of Planctomycetes and their phenomic and genomic characterization uncovers novel biology.</title>
        <authorList>
            <person name="Wiegand S."/>
            <person name="Jogler M."/>
            <person name="Boedeker C."/>
            <person name="Pinto D."/>
            <person name="Vollmers J."/>
            <person name="Rivas-Marin E."/>
            <person name="Kohn T."/>
            <person name="Peeters S.H."/>
            <person name="Heuer A."/>
            <person name="Rast P."/>
            <person name="Oberbeckmann S."/>
            <person name="Bunk B."/>
            <person name="Jeske O."/>
            <person name="Meyerdierks A."/>
            <person name="Storesund J.E."/>
            <person name="Kallscheuer N."/>
            <person name="Luecker S."/>
            <person name="Lage O.M."/>
            <person name="Pohl T."/>
            <person name="Merkel B.J."/>
            <person name="Hornburger P."/>
            <person name="Mueller R.-W."/>
            <person name="Bruemmer F."/>
            <person name="Labrenz M."/>
            <person name="Spormann A.M."/>
            <person name="Op den Camp H."/>
            <person name="Overmann J."/>
            <person name="Amann R."/>
            <person name="Jetten M.S.M."/>
            <person name="Mascher T."/>
            <person name="Medema M.H."/>
            <person name="Devos D.P."/>
            <person name="Kaster A.-K."/>
            <person name="Ovreas L."/>
            <person name="Rohde M."/>
            <person name="Galperin M.Y."/>
            <person name="Jogler C."/>
        </authorList>
    </citation>
    <scope>NUCLEOTIDE SEQUENCE [LARGE SCALE GENOMIC DNA]</scope>
    <source>
        <strain evidence="2 3">Pan181</strain>
    </source>
</reference>
<dbReference type="GO" id="GO:0016853">
    <property type="term" value="F:isomerase activity"/>
    <property type="evidence" value="ECO:0007669"/>
    <property type="project" value="UniProtKB-KW"/>
</dbReference>
<dbReference type="InterPro" id="IPR036237">
    <property type="entry name" value="Xyl_isomerase-like_sf"/>
</dbReference>
<dbReference type="Gene3D" id="3.20.20.150">
    <property type="entry name" value="Divalent-metal-dependent TIM barrel enzymes"/>
    <property type="match status" value="1"/>
</dbReference>
<keyword evidence="3" id="KW-1185">Reference proteome</keyword>
<dbReference type="Pfam" id="PF01261">
    <property type="entry name" value="AP_endonuc_2"/>
    <property type="match status" value="1"/>
</dbReference>
<dbReference type="OrthoDB" id="9779184at2"/>
<evidence type="ECO:0000313" key="3">
    <source>
        <dbReference type="Proteomes" id="UP000315750"/>
    </source>
</evidence>
<proteinExistence type="predicted"/>
<dbReference type="RefSeq" id="WP_145247993.1">
    <property type="nucleotide sequence ID" value="NZ_CP036278.1"/>
</dbReference>
<dbReference type="PANTHER" id="PTHR12110:SF21">
    <property type="entry name" value="XYLOSE ISOMERASE-LIKE TIM BARREL DOMAIN-CONTAINING PROTEIN"/>
    <property type="match status" value="1"/>
</dbReference>
<dbReference type="InterPro" id="IPR013022">
    <property type="entry name" value="Xyl_isomerase-like_TIM-brl"/>
</dbReference>
<dbReference type="AlphaFoldDB" id="A0A518AQU0"/>
<gene>
    <name evidence="2" type="ORF">Pan181_32900</name>
</gene>
<dbReference type="SUPFAM" id="SSF51658">
    <property type="entry name" value="Xylose isomerase-like"/>
    <property type="match status" value="1"/>
</dbReference>
<name>A0A518AQU0_9BACT</name>
<sequence length="303" mass="33634">MQLGFVTAIVPDLSFEEVLAFASEEGFDCLEVMCWPPGGPDRKYGGVCHIDVSDFTQAMADDTMALCQKYGVGISALGYYSVPLSANEDQATTAVSHLYKVIDAAAMMGLKNANTFVGANQYLTLEENIANFTEVFPPIIRHAEERGVYIGIENCPMLYPNTWPQGLNIARSPAIWRRLFEIIPSDHFGLNYDPSHLRMQLMDPIAPIREFGSRIFHSHAKDMRIDLDRLNDVGVLMPPMDRSTAKIPGLGDIDWGKYIGALSDAGFQGPVCIEVEDEAFTETLETRKQSLRIARNVLRPLIG</sequence>
<dbReference type="PANTHER" id="PTHR12110">
    <property type="entry name" value="HYDROXYPYRUVATE ISOMERASE"/>
    <property type="match status" value="1"/>
</dbReference>
<protein>
    <submittedName>
        <fullName evidence="2">Xylose isomerase-like TIM barrel</fullName>
    </submittedName>
</protein>
<dbReference type="Proteomes" id="UP000315750">
    <property type="component" value="Chromosome"/>
</dbReference>
<dbReference type="EMBL" id="CP036278">
    <property type="protein sequence ID" value="QDU57076.1"/>
    <property type="molecule type" value="Genomic_DNA"/>
</dbReference>
<accession>A0A518AQU0</accession>
<dbReference type="InterPro" id="IPR050312">
    <property type="entry name" value="IolE/XylAMocC-like"/>
</dbReference>
<organism evidence="2 3">
    <name type="scientific">Aeoliella mucimassa</name>
    <dbReference type="NCBI Taxonomy" id="2527972"/>
    <lineage>
        <taxon>Bacteria</taxon>
        <taxon>Pseudomonadati</taxon>
        <taxon>Planctomycetota</taxon>
        <taxon>Planctomycetia</taxon>
        <taxon>Pirellulales</taxon>
        <taxon>Lacipirellulaceae</taxon>
        <taxon>Aeoliella</taxon>
    </lineage>
</organism>
<dbReference type="KEGG" id="amuc:Pan181_32900"/>
<feature type="domain" description="Xylose isomerase-like TIM barrel" evidence="1">
    <location>
        <begin position="19"/>
        <end position="291"/>
    </location>
</feature>
<evidence type="ECO:0000313" key="2">
    <source>
        <dbReference type="EMBL" id="QDU57076.1"/>
    </source>
</evidence>
<keyword evidence="2" id="KW-0413">Isomerase</keyword>